<dbReference type="Proteomes" id="UP000194546">
    <property type="component" value="Unassembled WGS sequence"/>
</dbReference>
<proteinExistence type="predicted"/>
<dbReference type="PROSITE" id="PS51257">
    <property type="entry name" value="PROKAR_LIPOPROTEIN"/>
    <property type="match status" value="1"/>
</dbReference>
<comment type="caution">
    <text evidence="2">The sequence shown here is derived from an EMBL/GenBank/DDBJ whole genome shotgun (WGS) entry which is preliminary data.</text>
</comment>
<accession>A0A242NAG9</accession>
<sequence>MKLFAFVSKKLAVAVCGSAFLTLGGCMMDPPGPSPVYSRLPATQNQAAQPLSPEEQQRYNQIDRQVLAEQQQAMAADAAAQAYSQYYRPPVTVYGGYSSGGWGNRWGTGIGVGYPGYYW</sequence>
<evidence type="ECO:0008006" key="4">
    <source>
        <dbReference type="Google" id="ProtNLM"/>
    </source>
</evidence>
<gene>
    <name evidence="2" type="ORF">PAMC26510_00500</name>
</gene>
<evidence type="ECO:0000256" key="1">
    <source>
        <dbReference type="SAM" id="MobiDB-lite"/>
    </source>
</evidence>
<organism evidence="2 3">
    <name type="scientific">Caballeronia sordidicola</name>
    <name type="common">Burkholderia sordidicola</name>
    <dbReference type="NCBI Taxonomy" id="196367"/>
    <lineage>
        <taxon>Bacteria</taxon>
        <taxon>Pseudomonadati</taxon>
        <taxon>Pseudomonadota</taxon>
        <taxon>Betaproteobacteria</taxon>
        <taxon>Burkholderiales</taxon>
        <taxon>Burkholderiaceae</taxon>
        <taxon>Caballeronia</taxon>
    </lineage>
</organism>
<protein>
    <recommendedName>
        <fullName evidence="4">Lipoprotein</fullName>
    </recommendedName>
</protein>
<name>A0A242NAG9_CABSO</name>
<evidence type="ECO:0000313" key="2">
    <source>
        <dbReference type="EMBL" id="OTP80709.1"/>
    </source>
</evidence>
<reference evidence="2 3" key="1">
    <citation type="submission" date="2017-03" db="EMBL/GenBank/DDBJ databases">
        <title>Genome analysis of strain PAMC 26510.</title>
        <authorList>
            <person name="Oh H.-M."/>
            <person name="Yang J.-A."/>
        </authorList>
    </citation>
    <scope>NUCLEOTIDE SEQUENCE [LARGE SCALE GENOMIC DNA]</scope>
    <source>
        <strain evidence="2 3">PAMC 26510</strain>
    </source>
</reference>
<dbReference type="EMBL" id="NBTY01000003">
    <property type="protein sequence ID" value="OTP80709.1"/>
    <property type="molecule type" value="Genomic_DNA"/>
</dbReference>
<dbReference type="RefSeq" id="WP_086380075.1">
    <property type="nucleotide sequence ID" value="NZ_NBTY01000003.1"/>
</dbReference>
<feature type="region of interest" description="Disordered" evidence="1">
    <location>
        <begin position="35"/>
        <end position="59"/>
    </location>
</feature>
<dbReference type="AlphaFoldDB" id="A0A242NAG9"/>
<evidence type="ECO:0000313" key="3">
    <source>
        <dbReference type="Proteomes" id="UP000194546"/>
    </source>
</evidence>